<keyword evidence="2" id="KW-0143">Chaperone</keyword>
<evidence type="ECO:0000256" key="2">
    <source>
        <dbReference type="ARBA" id="ARBA00023186"/>
    </source>
</evidence>
<organism evidence="3 4">
    <name type="scientific">Microtus ochrogaster</name>
    <name type="common">Prairie vole</name>
    <dbReference type="NCBI Taxonomy" id="79684"/>
    <lineage>
        <taxon>Eukaryota</taxon>
        <taxon>Metazoa</taxon>
        <taxon>Chordata</taxon>
        <taxon>Craniata</taxon>
        <taxon>Vertebrata</taxon>
        <taxon>Euteleostomi</taxon>
        <taxon>Mammalia</taxon>
        <taxon>Eutheria</taxon>
        <taxon>Euarchontoglires</taxon>
        <taxon>Glires</taxon>
        <taxon>Rodentia</taxon>
        <taxon>Myomorpha</taxon>
        <taxon>Muroidea</taxon>
        <taxon>Cricetidae</taxon>
        <taxon>Arvicolinae</taxon>
        <taxon>Microtus</taxon>
    </lineage>
</organism>
<dbReference type="GO" id="GO:0005524">
    <property type="term" value="F:ATP binding"/>
    <property type="evidence" value="ECO:0007669"/>
    <property type="project" value="InterPro"/>
</dbReference>
<dbReference type="Gene3D" id="1.20.120.790">
    <property type="entry name" value="Heat shock protein 90, C-terminal domain"/>
    <property type="match status" value="1"/>
</dbReference>
<comment type="caution">
    <text evidence="3">The sequence shown here is derived from an EMBL/GenBank/DDBJ whole genome shotgun (WGS) entry which is preliminary data.</text>
</comment>
<evidence type="ECO:0000256" key="1">
    <source>
        <dbReference type="ARBA" id="ARBA00008239"/>
    </source>
</evidence>
<proteinExistence type="inferred from homology"/>
<evidence type="ECO:0000313" key="3">
    <source>
        <dbReference type="EMBL" id="KAH0511881.1"/>
    </source>
</evidence>
<dbReference type="AlphaFoldDB" id="A0A8J6KVV3"/>
<keyword evidence="3" id="KW-0346">Stress response</keyword>
<protein>
    <submittedName>
        <fullName evidence="3">Heat shock protein HSP 90-alpha</fullName>
    </submittedName>
</protein>
<gene>
    <name evidence="3" type="ORF">LTLLF_149700</name>
</gene>
<dbReference type="GO" id="GO:0140662">
    <property type="term" value="F:ATP-dependent protein folding chaperone"/>
    <property type="evidence" value="ECO:0007669"/>
    <property type="project" value="InterPro"/>
</dbReference>
<dbReference type="InterPro" id="IPR001404">
    <property type="entry name" value="Hsp90_fam"/>
</dbReference>
<reference evidence="3" key="1">
    <citation type="submission" date="2020-03" db="EMBL/GenBank/DDBJ databases">
        <title>Studies in the Genomics of Life Span.</title>
        <authorList>
            <person name="Glass D."/>
        </authorList>
    </citation>
    <scope>NUCLEOTIDE SEQUENCE</scope>
    <source>
        <strain evidence="3">LTLLF</strain>
        <tissue evidence="3">Muscle</tissue>
    </source>
</reference>
<dbReference type="GO" id="GO:0051082">
    <property type="term" value="F:unfolded protein binding"/>
    <property type="evidence" value="ECO:0007669"/>
    <property type="project" value="InterPro"/>
</dbReference>
<dbReference type="EMBL" id="JAATJU010022141">
    <property type="protein sequence ID" value="KAH0511881.1"/>
    <property type="molecule type" value="Genomic_DNA"/>
</dbReference>
<name>A0A8J6KVV3_MICOH</name>
<accession>A0A8J6KVV3</accession>
<dbReference type="Pfam" id="PF00183">
    <property type="entry name" value="HSP90"/>
    <property type="match status" value="1"/>
</dbReference>
<dbReference type="GO" id="GO:0016887">
    <property type="term" value="F:ATP hydrolysis activity"/>
    <property type="evidence" value="ECO:0007669"/>
    <property type="project" value="InterPro"/>
</dbReference>
<dbReference type="SUPFAM" id="SSF110942">
    <property type="entry name" value="HSP90 C-terminal domain"/>
    <property type="match status" value="1"/>
</dbReference>
<sequence length="86" mass="9701">MERTMKVQALGDNPTVGYMAAKKHLEINTGHSTIETLWQKAEADKNDKSVNDLVILPFETALLSSGFSLENPQTHTNRIYRIIKMV</sequence>
<dbReference type="PANTHER" id="PTHR11528">
    <property type="entry name" value="HEAT SHOCK PROTEIN 90 FAMILY MEMBER"/>
    <property type="match status" value="1"/>
</dbReference>
<dbReference type="InterPro" id="IPR037196">
    <property type="entry name" value="HSP90_C"/>
</dbReference>
<dbReference type="Proteomes" id="UP000710432">
    <property type="component" value="Unassembled WGS sequence"/>
</dbReference>
<evidence type="ECO:0000313" key="4">
    <source>
        <dbReference type="Proteomes" id="UP000710432"/>
    </source>
</evidence>
<comment type="similarity">
    <text evidence="1">Belongs to the heat shock protein 90 family.</text>
</comment>